<evidence type="ECO:0000256" key="6">
    <source>
        <dbReference type="ARBA" id="ARBA00023204"/>
    </source>
</evidence>
<dbReference type="InterPro" id="IPR036390">
    <property type="entry name" value="WH_DNA-bd_sf"/>
</dbReference>
<feature type="compositionally biased region" description="Polar residues" evidence="8">
    <location>
        <begin position="23"/>
        <end position="34"/>
    </location>
</feature>
<dbReference type="Proteomes" id="UP000054928">
    <property type="component" value="Unassembled WGS sequence"/>
</dbReference>
<dbReference type="Pfam" id="PF01336">
    <property type="entry name" value="tRNA_anti-codon"/>
    <property type="match status" value="1"/>
</dbReference>
<keyword evidence="5" id="KW-0238">DNA-binding</keyword>
<evidence type="ECO:0000256" key="2">
    <source>
        <dbReference type="ARBA" id="ARBA00007815"/>
    </source>
</evidence>
<dbReference type="Pfam" id="PF08784">
    <property type="entry name" value="RPA_C"/>
    <property type="match status" value="1"/>
</dbReference>
<dbReference type="InterPro" id="IPR004365">
    <property type="entry name" value="NA-bd_OB_tRNA"/>
</dbReference>
<dbReference type="EMBL" id="CCYD01000610">
    <property type="protein sequence ID" value="CEG41960.1"/>
    <property type="molecule type" value="Genomic_DNA"/>
</dbReference>
<sequence>MNYGGGYEAYGNDDYGGNGGGFMSSQPSGSQATPNKRGLGAQSIFPVTVKQLQSLNTGDDDLRLDGQELSTVRLVGLLTNLTPQSTSVRFQLDDGSGAFDCQYFVNADEDTSEAVLREGSYVRVVGKLRSFQGKTSLSCFSVGTIEDMNELTHHLLEVIYVHCYNTKGPLHGSKADVTMTSFNTPTKAVNHWNQPATEIHGGGMEDGLMDSTFSPEQKAILDVLGTCSSNCGLKIDQIYTNLKSQITEQQLRSALNYLMNEGHVYSTIDEDHFKRT</sequence>
<dbReference type="GO" id="GO:0000781">
    <property type="term" value="C:chromosome, telomeric region"/>
    <property type="evidence" value="ECO:0007669"/>
    <property type="project" value="TreeGrafter"/>
</dbReference>
<organism evidence="11 12">
    <name type="scientific">Plasmopara halstedii</name>
    <name type="common">Downy mildew of sunflower</name>
    <dbReference type="NCBI Taxonomy" id="4781"/>
    <lineage>
        <taxon>Eukaryota</taxon>
        <taxon>Sar</taxon>
        <taxon>Stramenopiles</taxon>
        <taxon>Oomycota</taxon>
        <taxon>Peronosporomycetes</taxon>
        <taxon>Peronosporales</taxon>
        <taxon>Peronosporaceae</taxon>
        <taxon>Plasmopara</taxon>
    </lineage>
</organism>
<dbReference type="SUPFAM" id="SSF46785">
    <property type="entry name" value="Winged helix' DNA-binding domain"/>
    <property type="match status" value="1"/>
</dbReference>
<dbReference type="InterPro" id="IPR012340">
    <property type="entry name" value="NA-bd_OB-fold"/>
</dbReference>
<dbReference type="InterPro" id="IPR014892">
    <property type="entry name" value="RPA_C"/>
</dbReference>
<feature type="domain" description="Replication protein A C-terminal" evidence="10">
    <location>
        <begin position="162"/>
        <end position="271"/>
    </location>
</feature>
<evidence type="ECO:0000256" key="1">
    <source>
        <dbReference type="ARBA" id="ARBA00004123"/>
    </source>
</evidence>
<dbReference type="GO" id="GO:0005662">
    <property type="term" value="C:DNA replication factor A complex"/>
    <property type="evidence" value="ECO:0007669"/>
    <property type="project" value="TreeGrafter"/>
</dbReference>
<keyword evidence="12" id="KW-1185">Reference proteome</keyword>
<dbReference type="GO" id="GO:0006289">
    <property type="term" value="P:nucleotide-excision repair"/>
    <property type="evidence" value="ECO:0007669"/>
    <property type="project" value="TreeGrafter"/>
</dbReference>
<dbReference type="AlphaFoldDB" id="A0A0P1AMK2"/>
<evidence type="ECO:0000313" key="11">
    <source>
        <dbReference type="EMBL" id="CEG41960.1"/>
    </source>
</evidence>
<comment type="subcellular location">
    <subcellularLocation>
        <location evidence="1">Nucleus</location>
    </subcellularLocation>
</comment>
<dbReference type="Gene3D" id="1.10.10.10">
    <property type="entry name" value="Winged helix-like DNA-binding domain superfamily/Winged helix DNA-binding domain"/>
    <property type="match status" value="1"/>
</dbReference>
<dbReference type="FunFam" id="1.10.10.10:FF:000168">
    <property type="entry name" value="Replication protein A 32 kDa subunit"/>
    <property type="match status" value="1"/>
</dbReference>
<dbReference type="GO" id="GO:0006260">
    <property type="term" value="P:DNA replication"/>
    <property type="evidence" value="ECO:0007669"/>
    <property type="project" value="UniProtKB-KW"/>
</dbReference>
<evidence type="ECO:0000256" key="5">
    <source>
        <dbReference type="ARBA" id="ARBA00023125"/>
    </source>
</evidence>
<dbReference type="GeneID" id="36407323"/>
<feature type="region of interest" description="Disordered" evidence="8">
    <location>
        <begin position="18"/>
        <end position="37"/>
    </location>
</feature>
<dbReference type="RefSeq" id="XP_024578329.1">
    <property type="nucleotide sequence ID" value="XM_024727786.1"/>
</dbReference>
<dbReference type="STRING" id="4781.A0A0P1AMK2"/>
<dbReference type="GO" id="GO:0035861">
    <property type="term" value="C:site of double-strand break"/>
    <property type="evidence" value="ECO:0007669"/>
    <property type="project" value="TreeGrafter"/>
</dbReference>
<dbReference type="FunFam" id="2.40.50.140:FF:000184">
    <property type="entry name" value="replication protein A 32 kDa subunit A-like"/>
    <property type="match status" value="1"/>
</dbReference>
<dbReference type="InterPro" id="IPR036388">
    <property type="entry name" value="WH-like_DNA-bd_sf"/>
</dbReference>
<evidence type="ECO:0000259" key="9">
    <source>
        <dbReference type="Pfam" id="PF01336"/>
    </source>
</evidence>
<dbReference type="OMA" id="TFHFIDC"/>
<dbReference type="OrthoDB" id="25571at2759"/>
<evidence type="ECO:0000313" key="12">
    <source>
        <dbReference type="Proteomes" id="UP000054928"/>
    </source>
</evidence>
<dbReference type="InterPro" id="IPR040260">
    <property type="entry name" value="RFA2-like"/>
</dbReference>
<protein>
    <submittedName>
        <fullName evidence="11">Replication protein a 32 kDa subunit</fullName>
    </submittedName>
</protein>
<evidence type="ECO:0000256" key="3">
    <source>
        <dbReference type="ARBA" id="ARBA00022705"/>
    </source>
</evidence>
<evidence type="ECO:0000259" key="10">
    <source>
        <dbReference type="Pfam" id="PF08784"/>
    </source>
</evidence>
<dbReference type="PIRSF" id="PIRSF036949">
    <property type="entry name" value="RPA32"/>
    <property type="match status" value="1"/>
</dbReference>
<dbReference type="PANTHER" id="PTHR13989:SF16">
    <property type="entry name" value="REPLICATION PROTEIN A2"/>
    <property type="match status" value="1"/>
</dbReference>
<keyword evidence="7" id="KW-0539">Nucleus</keyword>
<dbReference type="PANTHER" id="PTHR13989">
    <property type="entry name" value="REPLICATION PROTEIN A-RELATED"/>
    <property type="match status" value="1"/>
</dbReference>
<comment type="similarity">
    <text evidence="2">Belongs to the replication factor A protein 2 family.</text>
</comment>
<dbReference type="InterPro" id="IPR014646">
    <property type="entry name" value="Rfa2/RPA32"/>
</dbReference>
<keyword evidence="3" id="KW-0235">DNA replication</keyword>
<name>A0A0P1AMK2_PLAHL</name>
<dbReference type="GO" id="GO:0000724">
    <property type="term" value="P:double-strand break repair via homologous recombination"/>
    <property type="evidence" value="ECO:0007669"/>
    <property type="project" value="TreeGrafter"/>
</dbReference>
<keyword evidence="4" id="KW-0227">DNA damage</keyword>
<dbReference type="GO" id="GO:0003697">
    <property type="term" value="F:single-stranded DNA binding"/>
    <property type="evidence" value="ECO:0007669"/>
    <property type="project" value="TreeGrafter"/>
</dbReference>
<proteinExistence type="inferred from homology"/>
<accession>A0A0P1AMK2</accession>
<evidence type="ECO:0000256" key="4">
    <source>
        <dbReference type="ARBA" id="ARBA00022763"/>
    </source>
</evidence>
<keyword evidence="6" id="KW-0234">DNA repair</keyword>
<reference evidence="12" key="1">
    <citation type="submission" date="2014-09" db="EMBL/GenBank/DDBJ databases">
        <authorList>
            <person name="Sharma Rahul"/>
            <person name="Thines Marco"/>
        </authorList>
    </citation>
    <scope>NUCLEOTIDE SEQUENCE [LARGE SCALE GENOMIC DNA]</scope>
</reference>
<dbReference type="CDD" id="cd04478">
    <property type="entry name" value="RPA2_DBD_D"/>
    <property type="match status" value="1"/>
</dbReference>
<evidence type="ECO:0000256" key="8">
    <source>
        <dbReference type="SAM" id="MobiDB-lite"/>
    </source>
</evidence>
<dbReference type="SUPFAM" id="SSF50249">
    <property type="entry name" value="Nucleic acid-binding proteins"/>
    <property type="match status" value="1"/>
</dbReference>
<evidence type="ECO:0000256" key="7">
    <source>
        <dbReference type="ARBA" id="ARBA00023242"/>
    </source>
</evidence>
<dbReference type="Gene3D" id="2.40.50.140">
    <property type="entry name" value="Nucleic acid-binding proteins"/>
    <property type="match status" value="1"/>
</dbReference>
<feature type="domain" description="OB" evidence="9">
    <location>
        <begin position="72"/>
        <end position="141"/>
    </location>
</feature>